<evidence type="ECO:0000256" key="1">
    <source>
        <dbReference type="ARBA" id="ARBA00000901"/>
    </source>
</evidence>
<keyword evidence="10 12" id="KW-0413">Isomerase</keyword>
<dbReference type="Pfam" id="PF00977">
    <property type="entry name" value="His_biosynth"/>
    <property type="match status" value="1"/>
</dbReference>
<comment type="caution">
    <text evidence="15">The sequence shown here is derived from an EMBL/GenBank/DDBJ whole genome shotgun (WGS) entry which is preliminary data.</text>
</comment>
<evidence type="ECO:0000256" key="3">
    <source>
        <dbReference type="ARBA" id="ARBA00005133"/>
    </source>
</evidence>
<keyword evidence="9 12" id="KW-0368">Histidine biosynthesis</keyword>
<dbReference type="InterPro" id="IPR011060">
    <property type="entry name" value="RibuloseP-bd_barrel"/>
</dbReference>
<dbReference type="EC" id="5.3.1.16" evidence="5 12"/>
<comment type="similarity">
    <text evidence="4 12 13">Belongs to the HisA/HisF family.</text>
</comment>
<comment type="catalytic activity">
    <reaction evidence="1 12 14">
        <text>1-(5-phospho-beta-D-ribosyl)-5-[(5-phospho-beta-D-ribosylamino)methylideneamino]imidazole-4-carboxamide = 5-[(5-phospho-1-deoxy-D-ribulos-1-ylimino)methylamino]-1-(5-phospho-beta-D-ribosyl)imidazole-4-carboxamide</text>
        <dbReference type="Rhea" id="RHEA:15469"/>
        <dbReference type="ChEBI" id="CHEBI:58435"/>
        <dbReference type="ChEBI" id="CHEBI:58525"/>
        <dbReference type="EC" id="5.3.1.16"/>
    </reaction>
</comment>
<dbReference type="InterPro" id="IPR013785">
    <property type="entry name" value="Aldolase_TIM"/>
</dbReference>
<evidence type="ECO:0000313" key="16">
    <source>
        <dbReference type="Proteomes" id="UP001206692"/>
    </source>
</evidence>
<reference evidence="15 16" key="1">
    <citation type="submission" date="2022-06" db="EMBL/GenBank/DDBJ databases">
        <title>Isolation of gut microbiota from human fecal samples.</title>
        <authorList>
            <person name="Pamer E.G."/>
            <person name="Barat B."/>
            <person name="Waligurski E."/>
            <person name="Medina S."/>
            <person name="Paddock L."/>
            <person name="Mostad J."/>
        </authorList>
    </citation>
    <scope>NUCLEOTIDE SEQUENCE [LARGE SCALE GENOMIC DNA]</scope>
    <source>
        <strain evidence="15 16">DFI.1.1</strain>
    </source>
</reference>
<evidence type="ECO:0000256" key="11">
    <source>
        <dbReference type="ARBA" id="ARBA00030547"/>
    </source>
</evidence>
<evidence type="ECO:0000256" key="14">
    <source>
        <dbReference type="RuleBase" id="RU003658"/>
    </source>
</evidence>
<dbReference type="HAMAP" id="MF_01014">
    <property type="entry name" value="HisA"/>
    <property type="match status" value="1"/>
</dbReference>
<dbReference type="SUPFAM" id="SSF51366">
    <property type="entry name" value="Ribulose-phoshate binding barrel"/>
    <property type="match status" value="1"/>
</dbReference>
<evidence type="ECO:0000256" key="9">
    <source>
        <dbReference type="ARBA" id="ARBA00023102"/>
    </source>
</evidence>
<dbReference type="NCBIfam" id="TIGR00007">
    <property type="entry name" value="1-(5-phosphoribosyl)-5-[(5-phosphoribosylamino)methylideneamino]imidazole-4-carboxamide isomerase"/>
    <property type="match status" value="1"/>
</dbReference>
<dbReference type="Gene3D" id="3.20.20.70">
    <property type="entry name" value="Aldolase class I"/>
    <property type="match status" value="1"/>
</dbReference>
<dbReference type="RefSeq" id="WP_062411883.1">
    <property type="nucleotide sequence ID" value="NZ_JAJCIO010000021.1"/>
</dbReference>
<dbReference type="CDD" id="cd04732">
    <property type="entry name" value="HisA"/>
    <property type="match status" value="1"/>
</dbReference>
<evidence type="ECO:0000256" key="6">
    <source>
        <dbReference type="ARBA" id="ARBA00018464"/>
    </source>
</evidence>
<feature type="active site" description="Proton acceptor" evidence="12">
    <location>
        <position position="8"/>
    </location>
</feature>
<protein>
    <recommendedName>
        <fullName evidence="6 12">1-(5-phosphoribosyl)-5-[(5-phosphoribosylamino)methylideneamino] imidazole-4-carboxamide isomerase</fullName>
        <ecNumber evidence="5 12">5.3.1.16</ecNumber>
    </recommendedName>
    <alternativeName>
        <fullName evidence="11 12">Phosphoribosylformimino-5-aminoimidazole carboxamide ribotide isomerase</fullName>
    </alternativeName>
</protein>
<dbReference type="Proteomes" id="UP001206692">
    <property type="component" value="Unassembled WGS sequence"/>
</dbReference>
<dbReference type="InterPro" id="IPR006063">
    <property type="entry name" value="HisA_bact_arch"/>
</dbReference>
<name>A0ABT1STT7_9FIRM</name>
<organism evidence="15 16">
    <name type="scientific">Megasphaera massiliensis</name>
    <dbReference type="NCBI Taxonomy" id="1232428"/>
    <lineage>
        <taxon>Bacteria</taxon>
        <taxon>Bacillati</taxon>
        <taxon>Bacillota</taxon>
        <taxon>Negativicutes</taxon>
        <taxon>Veillonellales</taxon>
        <taxon>Veillonellaceae</taxon>
        <taxon>Megasphaera</taxon>
    </lineage>
</organism>
<dbReference type="InterPro" id="IPR023016">
    <property type="entry name" value="HisA/PriA"/>
</dbReference>
<comment type="pathway">
    <text evidence="3 12 14">Amino-acid biosynthesis; L-histidine biosynthesis; L-histidine from 5-phospho-alpha-D-ribose 1-diphosphate: step 4/9.</text>
</comment>
<dbReference type="InterPro" id="IPR006062">
    <property type="entry name" value="His_biosynth"/>
</dbReference>
<evidence type="ECO:0000256" key="5">
    <source>
        <dbReference type="ARBA" id="ARBA00012550"/>
    </source>
</evidence>
<dbReference type="EMBL" id="JANGEW010000019">
    <property type="protein sequence ID" value="MCQ5343297.1"/>
    <property type="molecule type" value="Genomic_DNA"/>
</dbReference>
<dbReference type="PANTHER" id="PTHR43090">
    <property type="entry name" value="1-(5-PHOSPHORIBOSYL)-5-[(5-PHOSPHORIBOSYLAMINO)METHYLIDENEAMINO] IMIDAZOLE-4-CARBOXAMIDE ISOMERASE"/>
    <property type="match status" value="1"/>
</dbReference>
<accession>A0ABT1STT7</accession>
<proteinExistence type="inferred from homology"/>
<keyword evidence="16" id="KW-1185">Reference proteome</keyword>
<feature type="active site" description="Proton donor" evidence="12">
    <location>
        <position position="129"/>
    </location>
</feature>
<keyword evidence="8 12" id="KW-0028">Amino-acid biosynthesis</keyword>
<evidence type="ECO:0000256" key="12">
    <source>
        <dbReference type="HAMAP-Rule" id="MF_01014"/>
    </source>
</evidence>
<evidence type="ECO:0000256" key="4">
    <source>
        <dbReference type="ARBA" id="ARBA00009667"/>
    </source>
</evidence>
<evidence type="ECO:0000256" key="13">
    <source>
        <dbReference type="RuleBase" id="RU003657"/>
    </source>
</evidence>
<evidence type="ECO:0000256" key="2">
    <source>
        <dbReference type="ARBA" id="ARBA00004496"/>
    </source>
</evidence>
<dbReference type="GO" id="GO:0003949">
    <property type="term" value="F:1-(5-phosphoribosyl)-5-[(5-phosphoribosylamino)methylideneamino]imidazole-4-carboxamide isomerase activity"/>
    <property type="evidence" value="ECO:0007669"/>
    <property type="project" value="UniProtKB-EC"/>
</dbReference>
<sequence>MIVFPAIDIQNGRAVRLRQGVKEDSTTYFDNPVEAAVKWADEGALFLHVVDLDGAFSGSLSNASIIGDICEAVDIPVEVGGGIRSEEAIETYLEAGVNRVIIGSKAVEDPDFMAAMAKKYGSMLAVSIDAKEDVVATRGWVDGSDKRVLPFAQAMLDLGINTLIYTDISRDGMLTGPNFTMLGQLQQLPYIRLIASGGMSSIDDLKKLKSMGIYGAITGKALYEGKITMAEIRSLGGM</sequence>
<evidence type="ECO:0000256" key="7">
    <source>
        <dbReference type="ARBA" id="ARBA00022490"/>
    </source>
</evidence>
<evidence type="ECO:0000256" key="8">
    <source>
        <dbReference type="ARBA" id="ARBA00022605"/>
    </source>
</evidence>
<evidence type="ECO:0000256" key="10">
    <source>
        <dbReference type="ARBA" id="ARBA00023235"/>
    </source>
</evidence>
<dbReference type="PANTHER" id="PTHR43090:SF2">
    <property type="entry name" value="1-(5-PHOSPHORIBOSYL)-5-[(5-PHOSPHORIBOSYLAMINO)METHYLIDENEAMINO] IMIDAZOLE-4-CARBOXAMIDE ISOMERASE"/>
    <property type="match status" value="1"/>
</dbReference>
<gene>
    <name evidence="12 15" type="primary">hisA</name>
    <name evidence="15" type="ORF">NE675_09740</name>
</gene>
<dbReference type="InterPro" id="IPR044524">
    <property type="entry name" value="Isoase_HisA-like"/>
</dbReference>
<evidence type="ECO:0000313" key="15">
    <source>
        <dbReference type="EMBL" id="MCQ5343297.1"/>
    </source>
</evidence>
<comment type="subcellular location">
    <subcellularLocation>
        <location evidence="2 12 14">Cytoplasm</location>
    </subcellularLocation>
</comment>
<keyword evidence="7 12" id="KW-0963">Cytoplasm</keyword>